<name>A0A101CL70_9FLAO</name>
<dbReference type="PANTHER" id="PTHR30469:SF33">
    <property type="entry name" value="SLR1207 PROTEIN"/>
    <property type="match status" value="1"/>
</dbReference>
<keyword evidence="3" id="KW-0175">Coiled coil</keyword>
<evidence type="ECO:0000256" key="4">
    <source>
        <dbReference type="SAM" id="Phobius"/>
    </source>
</evidence>
<dbReference type="Gene3D" id="2.40.30.170">
    <property type="match status" value="1"/>
</dbReference>
<evidence type="ECO:0000313" key="5">
    <source>
        <dbReference type="EMBL" id="KUJ58236.1"/>
    </source>
</evidence>
<dbReference type="Proteomes" id="UP000054388">
    <property type="component" value="Unassembled WGS sequence"/>
</dbReference>
<evidence type="ECO:0000313" key="6">
    <source>
        <dbReference type="Proteomes" id="UP000054388"/>
    </source>
</evidence>
<feature type="coiled-coil region" evidence="3">
    <location>
        <begin position="106"/>
        <end position="133"/>
    </location>
</feature>
<evidence type="ECO:0000256" key="2">
    <source>
        <dbReference type="ARBA" id="ARBA00009477"/>
    </source>
</evidence>
<dbReference type="InterPro" id="IPR003423">
    <property type="entry name" value="OMP_efflux"/>
</dbReference>
<comment type="similarity">
    <text evidence="2">Belongs to the membrane fusion protein (MFP) (TC 8.A.1) family.</text>
</comment>
<comment type="similarity">
    <text evidence="1">Belongs to the outer membrane factor (OMF) (TC 1.B.17) family.</text>
</comment>
<dbReference type="Gene3D" id="2.40.50.100">
    <property type="match status" value="1"/>
</dbReference>
<dbReference type="RefSeq" id="WP_059135330.1">
    <property type="nucleotide sequence ID" value="NZ_LMAI01000001.1"/>
</dbReference>
<accession>A0A101CL70</accession>
<feature type="coiled-coil region" evidence="3">
    <location>
        <begin position="158"/>
        <end position="185"/>
    </location>
</feature>
<dbReference type="InterPro" id="IPR006143">
    <property type="entry name" value="RND_pump_MFP"/>
</dbReference>
<gene>
    <name evidence="5" type="ORF">AR686_00045</name>
</gene>
<dbReference type="GO" id="GO:1990281">
    <property type="term" value="C:efflux pump complex"/>
    <property type="evidence" value="ECO:0007669"/>
    <property type="project" value="TreeGrafter"/>
</dbReference>
<protein>
    <submittedName>
        <fullName evidence="5">Transporter</fullName>
    </submittedName>
</protein>
<dbReference type="GO" id="GO:0015562">
    <property type="term" value="F:efflux transmembrane transporter activity"/>
    <property type="evidence" value="ECO:0007669"/>
    <property type="project" value="InterPro"/>
</dbReference>
<dbReference type="SUPFAM" id="SSF111369">
    <property type="entry name" value="HlyD-like secretion proteins"/>
    <property type="match status" value="1"/>
</dbReference>
<evidence type="ECO:0000256" key="1">
    <source>
        <dbReference type="ARBA" id="ARBA00007613"/>
    </source>
</evidence>
<comment type="caution">
    <text evidence="5">The sequence shown here is derived from an EMBL/GenBank/DDBJ whole genome shotgun (WGS) entry which is preliminary data.</text>
</comment>
<keyword evidence="4" id="KW-0472">Membrane</keyword>
<keyword evidence="4" id="KW-1133">Transmembrane helix</keyword>
<dbReference type="EMBL" id="LMAI01000001">
    <property type="protein sequence ID" value="KUJ58236.1"/>
    <property type="molecule type" value="Genomic_DNA"/>
</dbReference>
<keyword evidence="4" id="KW-0812">Transmembrane</keyword>
<dbReference type="Pfam" id="PF02321">
    <property type="entry name" value="OEP"/>
    <property type="match status" value="1"/>
</dbReference>
<evidence type="ECO:0000256" key="3">
    <source>
        <dbReference type="SAM" id="Coils"/>
    </source>
</evidence>
<reference evidence="5 6" key="1">
    <citation type="submission" date="2015-10" db="EMBL/GenBank/DDBJ databases">
        <title>Genome sequence of Chryseobacterium greenlandense.</title>
        <authorList>
            <person name="Newman J."/>
            <person name="Fischer K."/>
            <person name="Miller J."/>
        </authorList>
    </citation>
    <scope>NUCLEOTIDE SEQUENCE [LARGE SCALE GENOMIC DNA]</scope>
    <source>
        <strain evidence="5 6">UMB34</strain>
    </source>
</reference>
<organism evidence="5 6">
    <name type="scientific">Chryseobacterium aquaticum subsp. greenlandense</name>
    <dbReference type="NCBI Taxonomy" id="345663"/>
    <lineage>
        <taxon>Bacteria</taxon>
        <taxon>Pseudomonadati</taxon>
        <taxon>Bacteroidota</taxon>
        <taxon>Flavobacteriia</taxon>
        <taxon>Flavobacteriales</taxon>
        <taxon>Weeksellaceae</taxon>
        <taxon>Chryseobacterium group</taxon>
        <taxon>Chryseobacterium</taxon>
    </lineage>
</organism>
<dbReference type="PANTHER" id="PTHR30469">
    <property type="entry name" value="MULTIDRUG RESISTANCE PROTEIN MDTA"/>
    <property type="match status" value="1"/>
</dbReference>
<dbReference type="NCBIfam" id="TIGR01730">
    <property type="entry name" value="RND_mfp"/>
    <property type="match status" value="1"/>
</dbReference>
<dbReference type="Gene3D" id="1.20.1600.10">
    <property type="entry name" value="Outer membrane efflux proteins (OEP)"/>
    <property type="match status" value="1"/>
</dbReference>
<dbReference type="AlphaFoldDB" id="A0A101CL70"/>
<proteinExistence type="inferred from homology"/>
<sequence length="398" mass="43709">MKKKFTWKKAIYIILGLLLALALFAGISYLVKSNSKQSEVFLTRKPTVQNMDDKVMATGKIIPKEEIEIKPNIAGIIDKILVDEGDRVEAGQLIATVKIIPNIAEVNNAQQEVMNSQLQISNAKMNVDNMQKQFAMQQKLFSQGVISKQEYLNSQQQLFSTQQSLKNANQQLQTAQKRLQIVKTGATPELQGLATTQIRSKAAGTVLEVPVKVGSQVIEANSFNAGTTICSIADLNSLIFQGEIDEAQAGKLKQGMDMNIVIGALQNKTFPGRLTMIAPKGKDTNGTIKFPVEGDVNNPNNEYIRAGFSANGEIVLSSQKNALLLDESLVQYEKSNGKDKPFVEVKQPDGKFKKVFVKLGASDGINVQILSGIDKNAEVKVWNPSDKDKEELKEKGKK</sequence>
<feature type="transmembrane region" description="Helical" evidence="4">
    <location>
        <begin position="12"/>
        <end position="31"/>
    </location>
</feature>